<keyword evidence="2" id="KW-0732">Signal</keyword>
<dbReference type="InParanoid" id="H2YRU8"/>
<reference evidence="4" key="1">
    <citation type="submission" date="2003-08" db="EMBL/GenBank/DDBJ databases">
        <authorList>
            <person name="Birren B."/>
            <person name="Nusbaum C."/>
            <person name="Abebe A."/>
            <person name="Abouelleil A."/>
            <person name="Adekoya E."/>
            <person name="Ait-zahra M."/>
            <person name="Allen N."/>
            <person name="Allen T."/>
            <person name="An P."/>
            <person name="Anderson M."/>
            <person name="Anderson S."/>
            <person name="Arachchi H."/>
            <person name="Armbruster J."/>
            <person name="Bachantsang P."/>
            <person name="Baldwin J."/>
            <person name="Barry A."/>
            <person name="Bayul T."/>
            <person name="Blitshsteyn B."/>
            <person name="Bloom T."/>
            <person name="Blye J."/>
            <person name="Boguslavskiy L."/>
            <person name="Borowsky M."/>
            <person name="Boukhgalter B."/>
            <person name="Brunache A."/>
            <person name="Butler J."/>
            <person name="Calixte N."/>
            <person name="Calvo S."/>
            <person name="Camarata J."/>
            <person name="Campo K."/>
            <person name="Chang J."/>
            <person name="Cheshatsang Y."/>
            <person name="Citroen M."/>
            <person name="Collymore A."/>
            <person name="Considine T."/>
            <person name="Cook A."/>
            <person name="Cooke P."/>
            <person name="Corum B."/>
            <person name="Cuomo C."/>
            <person name="David R."/>
            <person name="Dawoe T."/>
            <person name="Degray S."/>
            <person name="Dodge S."/>
            <person name="Dooley K."/>
            <person name="Dorje P."/>
            <person name="Dorjee K."/>
            <person name="Dorris L."/>
            <person name="Duffey N."/>
            <person name="Dupes A."/>
            <person name="Elkins T."/>
            <person name="Engels R."/>
            <person name="Erickson J."/>
            <person name="Farina A."/>
            <person name="Faro S."/>
            <person name="Ferreira P."/>
            <person name="Fischer H."/>
            <person name="Fitzgerald M."/>
            <person name="Foley K."/>
            <person name="Gage D."/>
            <person name="Galagan J."/>
            <person name="Gearin G."/>
            <person name="Gnerre S."/>
            <person name="Gnirke A."/>
            <person name="Goyette A."/>
            <person name="Graham J."/>
            <person name="Grandbois E."/>
            <person name="Gyaltsen K."/>
            <person name="Hafez N."/>
            <person name="Hagopian D."/>
            <person name="Hagos B."/>
            <person name="Hall J."/>
            <person name="Hatcher B."/>
            <person name="Heller A."/>
            <person name="Higgins H."/>
            <person name="Honan T."/>
            <person name="Horn A."/>
            <person name="Houde N."/>
            <person name="Hughes L."/>
            <person name="Hulme W."/>
            <person name="Husby E."/>
            <person name="Iliev I."/>
            <person name="Jaffe D."/>
            <person name="Jones C."/>
            <person name="Kamal M."/>
            <person name="Kamat A."/>
            <person name="Kamvysselis M."/>
            <person name="Karlsson E."/>
            <person name="Kells C."/>
            <person name="Kieu A."/>
            <person name="Kisner P."/>
            <person name="Kodira C."/>
            <person name="Kulbokas E."/>
            <person name="Labutti K."/>
            <person name="Lama D."/>
            <person name="Landers T."/>
            <person name="Leger J."/>
            <person name="Levine S."/>
            <person name="Lewis D."/>
            <person name="Lewis T."/>
            <person name="Lindblad-toh K."/>
            <person name="Liu X."/>
            <person name="Lokyitsang T."/>
            <person name="Lokyitsang Y."/>
            <person name="Lucien O."/>
            <person name="Lui A."/>
            <person name="Ma L.J."/>
            <person name="Mabbitt R."/>
            <person name="Macdonald J."/>
            <person name="Maclean C."/>
            <person name="Major J."/>
            <person name="Manning J."/>
            <person name="Marabella R."/>
            <person name="Maru K."/>
            <person name="Matthews C."/>
            <person name="Mauceli E."/>
            <person name="Mccarthy M."/>
            <person name="Mcdonough S."/>
            <person name="Mcghee T."/>
            <person name="Meldrim J."/>
            <person name="Meneus L."/>
            <person name="Mesirov J."/>
            <person name="Mihalev A."/>
            <person name="Mihova T."/>
            <person name="Mikkelsen T."/>
            <person name="Mlenga V."/>
            <person name="Moru K."/>
            <person name="Mozes J."/>
            <person name="Mulrain L."/>
            <person name="Munson G."/>
            <person name="Naylor J."/>
            <person name="Newes C."/>
            <person name="Nguyen C."/>
            <person name="Nguyen N."/>
            <person name="Nguyen T."/>
            <person name="Nicol R."/>
            <person name="Nielsen C."/>
            <person name="Nizzari M."/>
            <person name="Norbu C."/>
            <person name="Norbu N."/>
            <person name="O'donnell P."/>
            <person name="Okoawo O."/>
            <person name="O'leary S."/>
            <person name="Omotosho B."/>
            <person name="O'neill K."/>
            <person name="Osman S."/>
            <person name="Parker S."/>
            <person name="Perrin D."/>
            <person name="Phunkhang P."/>
            <person name="Piqani B."/>
            <person name="Purcell S."/>
            <person name="Rachupka T."/>
            <person name="Ramasamy U."/>
            <person name="Rameau R."/>
            <person name="Ray V."/>
            <person name="Raymond C."/>
            <person name="Retta R."/>
            <person name="Richardson S."/>
            <person name="Rise C."/>
            <person name="Rodriguez J."/>
            <person name="Rogers J."/>
            <person name="Rogov P."/>
            <person name="Rutman M."/>
            <person name="Schupbach R."/>
            <person name="Seaman C."/>
            <person name="Settipalli S."/>
            <person name="Sharpe T."/>
            <person name="Sheridan J."/>
            <person name="Sherpa N."/>
            <person name="Shi J."/>
            <person name="Smirnov S."/>
            <person name="Smith C."/>
            <person name="Sougnez C."/>
            <person name="Spencer B."/>
            <person name="Stalker J."/>
            <person name="Stange-thomann N."/>
            <person name="Stavropoulos S."/>
            <person name="Stetson K."/>
            <person name="Stone C."/>
            <person name="Stone S."/>
            <person name="Stubbs M."/>
            <person name="Talamas J."/>
            <person name="Tchuinga P."/>
            <person name="Tenzing P."/>
            <person name="Tesfaye S."/>
            <person name="Theodore J."/>
            <person name="Thoulutsang Y."/>
            <person name="Topham K."/>
            <person name="Towey S."/>
            <person name="Tsamla T."/>
            <person name="Tsomo N."/>
            <person name="Vallee D."/>
            <person name="Vassiliev H."/>
            <person name="Venkataraman V."/>
            <person name="Vinson J."/>
            <person name="Vo A."/>
            <person name="Wade C."/>
            <person name="Wang S."/>
            <person name="Wangchuk T."/>
            <person name="Wangdi T."/>
            <person name="Whittaker C."/>
            <person name="Wilkinson J."/>
            <person name="Wu Y."/>
            <person name="Wyman D."/>
            <person name="Yadav S."/>
            <person name="Yang S."/>
            <person name="Yang X."/>
            <person name="Yeager S."/>
            <person name="Yee E."/>
            <person name="Young G."/>
            <person name="Zainoun J."/>
            <person name="Zembeck L."/>
            <person name="Zimmer A."/>
            <person name="Zody M."/>
            <person name="Lander E."/>
        </authorList>
    </citation>
    <scope>NUCLEOTIDE SEQUENCE [LARGE SCALE GENOMIC DNA]</scope>
</reference>
<reference evidence="3" key="2">
    <citation type="submission" date="2025-08" db="UniProtKB">
        <authorList>
            <consortium name="Ensembl"/>
        </authorList>
    </citation>
    <scope>IDENTIFICATION</scope>
</reference>
<accession>H2YRU8</accession>
<evidence type="ECO:0000256" key="1">
    <source>
        <dbReference type="SAM" id="MobiDB-lite"/>
    </source>
</evidence>
<reference evidence="3" key="3">
    <citation type="submission" date="2025-09" db="UniProtKB">
        <authorList>
            <consortium name="Ensembl"/>
        </authorList>
    </citation>
    <scope>IDENTIFICATION</scope>
</reference>
<evidence type="ECO:0000313" key="3">
    <source>
        <dbReference type="Ensembl" id="ENSCSAVP00000008058.1"/>
    </source>
</evidence>
<feature type="compositionally biased region" description="Basic residues" evidence="1">
    <location>
        <begin position="24"/>
        <end position="34"/>
    </location>
</feature>
<dbReference type="AlphaFoldDB" id="H2YRU8"/>
<name>H2YRU8_CIOSA</name>
<proteinExistence type="predicted"/>
<dbReference type="Proteomes" id="UP000007875">
    <property type="component" value="Unassembled WGS sequence"/>
</dbReference>
<feature type="compositionally biased region" description="Low complexity" evidence="1">
    <location>
        <begin position="60"/>
        <end position="69"/>
    </location>
</feature>
<sequence>MKFKIVTSLLAVVLCATVVNPQRRRNNNRNRPNRNRVTVAPTVGGKWRPRQPTRTRTTNRRPSTVNRRPQVPRPTGELITPPSRRMEGEAALQEPSWVHCLHNMEITSNWAMINNQGYPSAIVGQMQ</sequence>
<keyword evidence="4" id="KW-1185">Reference proteome</keyword>
<feature type="compositionally biased region" description="Basic residues" evidence="1">
    <location>
        <begin position="47"/>
        <end position="59"/>
    </location>
</feature>
<evidence type="ECO:0000313" key="4">
    <source>
        <dbReference type="Proteomes" id="UP000007875"/>
    </source>
</evidence>
<organism evidence="3 4">
    <name type="scientific">Ciona savignyi</name>
    <name type="common">Pacific transparent sea squirt</name>
    <dbReference type="NCBI Taxonomy" id="51511"/>
    <lineage>
        <taxon>Eukaryota</taxon>
        <taxon>Metazoa</taxon>
        <taxon>Chordata</taxon>
        <taxon>Tunicata</taxon>
        <taxon>Ascidiacea</taxon>
        <taxon>Phlebobranchia</taxon>
        <taxon>Cionidae</taxon>
        <taxon>Ciona</taxon>
    </lineage>
</organism>
<feature type="signal peptide" evidence="2">
    <location>
        <begin position="1"/>
        <end position="21"/>
    </location>
</feature>
<evidence type="ECO:0000256" key="2">
    <source>
        <dbReference type="SAM" id="SignalP"/>
    </source>
</evidence>
<protein>
    <submittedName>
        <fullName evidence="3">Uncharacterized protein</fullName>
    </submittedName>
</protein>
<dbReference type="Ensembl" id="ENSCSAVT00000008165.1">
    <property type="protein sequence ID" value="ENSCSAVP00000008058.1"/>
    <property type="gene ID" value="ENSCSAVG00000004798.1"/>
</dbReference>
<dbReference type="HOGENOM" id="CLU_1975451_0_0_1"/>
<feature type="chain" id="PRO_5003578514" evidence="2">
    <location>
        <begin position="22"/>
        <end position="127"/>
    </location>
</feature>
<feature type="region of interest" description="Disordered" evidence="1">
    <location>
        <begin position="24"/>
        <end position="91"/>
    </location>
</feature>